<organism evidence="5 6">
    <name type="scientific">Massilia agri</name>
    <dbReference type="NCBI Taxonomy" id="1886785"/>
    <lineage>
        <taxon>Bacteria</taxon>
        <taxon>Pseudomonadati</taxon>
        <taxon>Pseudomonadota</taxon>
        <taxon>Betaproteobacteria</taxon>
        <taxon>Burkholderiales</taxon>
        <taxon>Oxalobacteraceae</taxon>
        <taxon>Telluria group</taxon>
        <taxon>Massilia</taxon>
    </lineage>
</organism>
<feature type="domain" description="Mannosylglycerate hydrolase MGH1-like glycoside hydrolase" evidence="4">
    <location>
        <begin position="110"/>
        <end position="414"/>
    </location>
</feature>
<gene>
    <name evidence="5" type="ORF">NX780_12265</name>
</gene>
<keyword evidence="3 5" id="KW-0326">Glycosidase</keyword>
<dbReference type="InterPro" id="IPR012341">
    <property type="entry name" value="6hp_glycosidase-like_sf"/>
</dbReference>
<dbReference type="RefSeq" id="WP_258828140.1">
    <property type="nucleotide sequence ID" value="NZ_JANUHA010000007.1"/>
</dbReference>
<dbReference type="EMBL" id="JANUHA010000007">
    <property type="protein sequence ID" value="MCS0597118.1"/>
    <property type="molecule type" value="Genomic_DNA"/>
</dbReference>
<dbReference type="SUPFAM" id="SSF48208">
    <property type="entry name" value="Six-hairpin glycosidases"/>
    <property type="match status" value="1"/>
</dbReference>
<evidence type="ECO:0000259" key="4">
    <source>
        <dbReference type="Pfam" id="PF22422"/>
    </source>
</evidence>
<evidence type="ECO:0000313" key="6">
    <source>
        <dbReference type="Proteomes" id="UP001206572"/>
    </source>
</evidence>
<dbReference type="GO" id="GO:0016798">
    <property type="term" value="F:hydrolase activity, acting on glycosyl bonds"/>
    <property type="evidence" value="ECO:0007669"/>
    <property type="project" value="UniProtKB-KW"/>
</dbReference>
<name>A0ABT2ALM5_9BURK</name>
<dbReference type="Proteomes" id="UP001206572">
    <property type="component" value="Unassembled WGS sequence"/>
</dbReference>
<reference evidence="5 6" key="1">
    <citation type="submission" date="2022-08" db="EMBL/GenBank/DDBJ databases">
        <title>Reclassification of Massilia species as members of the genera Telluria, Duganella, Pseudoduganella, Mokoshia gen. nov. and Zemynaea gen. nov. using orthogonal and non-orthogonal genome-based approaches.</title>
        <authorList>
            <person name="Bowman J.P."/>
        </authorList>
    </citation>
    <scope>NUCLEOTIDE SEQUENCE [LARGE SCALE GENOMIC DNA]</scope>
    <source>
        <strain evidence="5 6">JCM 31661</strain>
    </source>
</reference>
<proteinExistence type="inferred from homology"/>
<dbReference type="Pfam" id="PF22422">
    <property type="entry name" value="MGH1-like_GH"/>
    <property type="match status" value="1"/>
</dbReference>
<dbReference type="InterPro" id="IPR008928">
    <property type="entry name" value="6-hairpin_glycosidase_sf"/>
</dbReference>
<sequence>MRGGRPLQAGLPPDASRDPCGRRRLLLALAGAGLAGCSLAPTSPPAALVDAMYRAALASARRHVRPAGDSVFGKPFVDAAFSSNIFLWDTCFIACYAKYHPELLPIANALDNFHALQEADGYICREYDANGRPVWPKAHPVSINPPLLAFAELELFGQSGDLARLRRVYPALKRHFDYLAAYLVREDGLCFNDALGSGMDNIPRHPEGWQDDGQGIVLAPRDALPFDYRGLDPAWNVQGRAVDTSAQMALCAENLARIARLIGRTGDVPGLRHFHAAMKKAINAHCWHEEDGFYYDLGYGRQIRRKHVGMFWTMAAGVVPPERVAPLLRALVDPASFWRTVPVASYPADQPGFAPEGAYWLGGVWAPTNYMVIRGLQRYGRHALAARLARRYYDCVAEVYQRTGTFWENLAPDAVQAGQPAKPDFCGWSAIAPITLAREFIAPERKVIFDAIQ</sequence>
<dbReference type="PANTHER" id="PTHR10412:SF11">
    <property type="entry name" value="MANNOSYL-OLIGOSACCHARIDE GLUCOSIDASE"/>
    <property type="match status" value="1"/>
</dbReference>
<comment type="similarity">
    <text evidence="1">Belongs to the glycosyl hydrolase 63 family.</text>
</comment>
<dbReference type="PANTHER" id="PTHR10412">
    <property type="entry name" value="MANNOSYL-OLIGOSACCHARIDE GLUCOSIDASE"/>
    <property type="match status" value="1"/>
</dbReference>
<protein>
    <submittedName>
        <fullName evidence="5">Trehalase family glycosidase</fullName>
    </submittedName>
</protein>
<keyword evidence="2" id="KW-0378">Hydrolase</keyword>
<evidence type="ECO:0000313" key="5">
    <source>
        <dbReference type="EMBL" id="MCS0597118.1"/>
    </source>
</evidence>
<evidence type="ECO:0000256" key="1">
    <source>
        <dbReference type="ARBA" id="ARBA00010833"/>
    </source>
</evidence>
<dbReference type="InterPro" id="IPR004888">
    <property type="entry name" value="Glycoside_hydrolase_63"/>
</dbReference>
<keyword evidence="6" id="KW-1185">Reference proteome</keyword>
<dbReference type="Gene3D" id="1.50.10.10">
    <property type="match status" value="1"/>
</dbReference>
<accession>A0ABT2ALM5</accession>
<dbReference type="InterPro" id="IPR054491">
    <property type="entry name" value="MGH1-like_GH"/>
</dbReference>
<evidence type="ECO:0000256" key="2">
    <source>
        <dbReference type="ARBA" id="ARBA00022801"/>
    </source>
</evidence>
<comment type="caution">
    <text evidence="5">The sequence shown here is derived from an EMBL/GenBank/DDBJ whole genome shotgun (WGS) entry which is preliminary data.</text>
</comment>
<evidence type="ECO:0000256" key="3">
    <source>
        <dbReference type="ARBA" id="ARBA00023295"/>
    </source>
</evidence>